<feature type="domain" description="UspA" evidence="2">
    <location>
        <begin position="8"/>
        <end position="149"/>
    </location>
</feature>
<evidence type="ECO:0000256" key="1">
    <source>
        <dbReference type="ARBA" id="ARBA00008791"/>
    </source>
</evidence>
<dbReference type="PANTHER" id="PTHR46268">
    <property type="entry name" value="STRESS RESPONSE PROTEIN NHAX"/>
    <property type="match status" value="1"/>
</dbReference>
<dbReference type="PIRSF" id="PIRSF006276">
    <property type="entry name" value="UspA"/>
    <property type="match status" value="1"/>
</dbReference>
<dbReference type="SUPFAM" id="SSF52402">
    <property type="entry name" value="Adenine nucleotide alpha hydrolases-like"/>
    <property type="match status" value="1"/>
</dbReference>
<dbReference type="InterPro" id="IPR006015">
    <property type="entry name" value="Universal_stress_UspA"/>
</dbReference>
<dbReference type="PANTHER" id="PTHR46268:SF6">
    <property type="entry name" value="UNIVERSAL STRESS PROTEIN UP12"/>
    <property type="match status" value="1"/>
</dbReference>
<dbReference type="AlphaFoldDB" id="M5J613"/>
<gene>
    <name evidence="3" type="ORF">D271_04304</name>
</gene>
<keyword evidence="4" id="KW-1185">Reference proteome</keyword>
<dbReference type="InterPro" id="IPR014729">
    <property type="entry name" value="Rossmann-like_a/b/a_fold"/>
</dbReference>
<dbReference type="PATRIC" id="fig|1227363.6.peg.840"/>
<comment type="similarity">
    <text evidence="1">Belongs to the universal stress protein A family.</text>
</comment>
<evidence type="ECO:0000313" key="3">
    <source>
        <dbReference type="EMBL" id="EKW98990.1"/>
    </source>
</evidence>
<comment type="caution">
    <text evidence="3">The sequence shown here is derived from an EMBL/GenBank/DDBJ whole genome shotgun (WGS) entry which is preliminary data.</text>
</comment>
<name>M5J613_9LACO</name>
<protein>
    <submittedName>
        <fullName evidence="3">Universal stress protein</fullName>
    </submittedName>
</protein>
<dbReference type="InterPro" id="IPR006016">
    <property type="entry name" value="UspA"/>
</dbReference>
<organism evidence="3 4">
    <name type="scientific">Ligilactobacillus saerimneri 30a</name>
    <dbReference type="NCBI Taxonomy" id="1227363"/>
    <lineage>
        <taxon>Bacteria</taxon>
        <taxon>Bacillati</taxon>
        <taxon>Bacillota</taxon>
        <taxon>Bacilli</taxon>
        <taxon>Lactobacillales</taxon>
        <taxon>Lactobacillaceae</taxon>
        <taxon>Ligilactobacillus</taxon>
    </lineage>
</organism>
<dbReference type="Gene3D" id="3.40.50.620">
    <property type="entry name" value="HUPs"/>
    <property type="match status" value="1"/>
</dbReference>
<dbReference type="Pfam" id="PF00582">
    <property type="entry name" value="Usp"/>
    <property type="match status" value="1"/>
</dbReference>
<proteinExistence type="inferred from homology"/>
<evidence type="ECO:0000259" key="2">
    <source>
        <dbReference type="Pfam" id="PF00582"/>
    </source>
</evidence>
<dbReference type="Proteomes" id="UP000011912">
    <property type="component" value="Unassembled WGS sequence"/>
</dbReference>
<dbReference type="EMBL" id="ANAG01000013">
    <property type="protein sequence ID" value="EKW98990.1"/>
    <property type="molecule type" value="Genomic_DNA"/>
</dbReference>
<reference evidence="3 4" key="1">
    <citation type="journal article" date="2013" name="Genome Announc.">
        <title>Genome Sequence of Lactobacillus saerimneri 30a (Formerly Lactobacillus sp. Strain 30a), a Reference Lactic Acid Bacterium Strain Producing Biogenic Amines.</title>
        <authorList>
            <person name="Romano A."/>
            <person name="Trip H."/>
            <person name="Campbell-Sills H."/>
            <person name="Bouchez O."/>
            <person name="Sherman D."/>
            <person name="Lolkema J.S."/>
            <person name="Lucas P.M."/>
        </authorList>
    </citation>
    <scope>NUCLEOTIDE SEQUENCE [LARGE SCALE GENOMIC DNA]</scope>
    <source>
        <strain evidence="3 4">30a</strain>
    </source>
</reference>
<dbReference type="PRINTS" id="PR01438">
    <property type="entry name" value="UNVRSLSTRESS"/>
</dbReference>
<evidence type="ECO:0000313" key="4">
    <source>
        <dbReference type="Proteomes" id="UP000011912"/>
    </source>
</evidence>
<sequence length="176" mass="19500">MIHMLQKYKNILVPVDGSYESELAFKKAVAVAKRNGSDTKLHLVHVVDTRAFQNISSFDTEMVEQVTETARKTMEGYVAEGKQNGVENISYAIEYGAPKVLIAKDIPAKEHIDLILIGATGLNAVERLLIGSVTEYVTRTAACDVLVVRTDLDNKLALSKNQKKAAQKRKEQNLNK</sequence>
<accession>M5J613</accession>
<dbReference type="STRING" id="1227363.D271_04304"/>
<dbReference type="CDD" id="cd00293">
    <property type="entry name" value="USP-like"/>
    <property type="match status" value="1"/>
</dbReference>